<evidence type="ECO:0000256" key="1">
    <source>
        <dbReference type="ARBA" id="ARBA00022801"/>
    </source>
</evidence>
<dbReference type="GO" id="GO:0016787">
    <property type="term" value="F:hydrolase activity"/>
    <property type="evidence" value="ECO:0007669"/>
    <property type="project" value="UniProtKB-KW"/>
</dbReference>
<dbReference type="Proteomes" id="UP001368500">
    <property type="component" value="Unassembled WGS sequence"/>
</dbReference>
<keyword evidence="4" id="KW-1185">Reference proteome</keyword>
<evidence type="ECO:0000259" key="2">
    <source>
        <dbReference type="Pfam" id="PF07859"/>
    </source>
</evidence>
<accession>A0ABU9B9J9</accession>
<dbReference type="InterPro" id="IPR029058">
    <property type="entry name" value="AB_hydrolase_fold"/>
</dbReference>
<dbReference type="PANTHER" id="PTHR48081">
    <property type="entry name" value="AB HYDROLASE SUPERFAMILY PROTEIN C4A8.06C"/>
    <property type="match status" value="1"/>
</dbReference>
<proteinExistence type="predicted"/>
<reference evidence="3 4" key="1">
    <citation type="submission" date="2024-04" db="EMBL/GenBank/DDBJ databases">
        <title>Novel species of the genus Ideonella isolated from streams.</title>
        <authorList>
            <person name="Lu H."/>
        </authorList>
    </citation>
    <scope>NUCLEOTIDE SEQUENCE [LARGE SCALE GENOMIC DNA]</scope>
    <source>
        <strain evidence="3 4">BYS139W</strain>
    </source>
</reference>
<feature type="domain" description="Alpha/beta hydrolase fold-3" evidence="2">
    <location>
        <begin position="75"/>
        <end position="270"/>
    </location>
</feature>
<dbReference type="InterPro" id="IPR013094">
    <property type="entry name" value="AB_hydrolase_3"/>
</dbReference>
<protein>
    <submittedName>
        <fullName evidence="3">Alpha/beta hydrolase</fullName>
    </submittedName>
</protein>
<dbReference type="Gene3D" id="3.40.50.1820">
    <property type="entry name" value="alpha/beta hydrolase"/>
    <property type="match status" value="1"/>
</dbReference>
<name>A0ABU9B9J9_9BURK</name>
<comment type="caution">
    <text evidence="3">The sequence shown here is derived from an EMBL/GenBank/DDBJ whole genome shotgun (WGS) entry which is preliminary data.</text>
</comment>
<sequence>MSMSPDIADALRALGTGFNLPQVQALYAPLLAQQPREGVERLADQAYGPHERHRCDVYRPQAAPTAAPVADRPVLVWLHGGGFIRGDKAARANIGWWGAAQGFVTVVPNYRLAPDGRWPSGPEDVVRLWAWLQDAVAAHGGDPRAIVLAGESAGAAHVAAAVLMRRFQPAHWAPAGAVLCSGPYDARLEGLAREAFGIETPDPRNEAYFGPEPAAWDAASIVDHIDAAPLPLWISWAERDLLQMQVQGAELYARLVSRHGWQPQLRWVAEHNHYSGGFSIGTADDGISAPLADFVRTCARAVPR</sequence>
<dbReference type="EMBL" id="JBBUTF010000009">
    <property type="protein sequence ID" value="MEK8026562.1"/>
    <property type="molecule type" value="Genomic_DNA"/>
</dbReference>
<gene>
    <name evidence="3" type="ORF">AACH11_11380</name>
</gene>
<dbReference type="SUPFAM" id="SSF53474">
    <property type="entry name" value="alpha/beta-Hydrolases"/>
    <property type="match status" value="1"/>
</dbReference>
<dbReference type="InterPro" id="IPR050300">
    <property type="entry name" value="GDXG_lipolytic_enzyme"/>
</dbReference>
<keyword evidence="1 3" id="KW-0378">Hydrolase</keyword>
<evidence type="ECO:0000313" key="3">
    <source>
        <dbReference type="EMBL" id="MEK8026562.1"/>
    </source>
</evidence>
<organism evidence="3 4">
    <name type="scientific">Pseudaquabacterium rugosum</name>
    <dbReference type="NCBI Taxonomy" id="2984194"/>
    <lineage>
        <taxon>Bacteria</taxon>
        <taxon>Pseudomonadati</taxon>
        <taxon>Pseudomonadota</taxon>
        <taxon>Betaproteobacteria</taxon>
        <taxon>Burkholderiales</taxon>
        <taxon>Sphaerotilaceae</taxon>
        <taxon>Pseudaquabacterium</taxon>
    </lineage>
</organism>
<evidence type="ECO:0000313" key="4">
    <source>
        <dbReference type="Proteomes" id="UP001368500"/>
    </source>
</evidence>
<dbReference type="Pfam" id="PF07859">
    <property type="entry name" value="Abhydrolase_3"/>
    <property type="match status" value="1"/>
</dbReference>
<dbReference type="RefSeq" id="WP_341374348.1">
    <property type="nucleotide sequence ID" value="NZ_JBBUTF010000009.1"/>
</dbReference>